<keyword evidence="5" id="KW-1185">Reference proteome</keyword>
<dbReference type="EMBL" id="QPFP01000001">
    <property type="protein sequence ID" value="TEB39820.1"/>
    <property type="molecule type" value="Genomic_DNA"/>
</dbReference>
<sequence>MPIVTPVTKMLGIRVPVIQGGMQWVGVPVLVAAVSEAGGLGVLTALTQPSPEALREAIRETCKLTSKPFGVNLTLLPSINPPDYAGYARAAVEEGVRIFETAGNNPGSLIKYFKDNGCIVIHKCTTIRHAKSAEKHGVDIMSIDGFECAGHPGEDDVGGLVLLARAAKELKVPFVASGGVADARGFAAALALGASGVNMGTRFMCTVESPIHQNIKDKIVASTERDTVHIFRTLHNTARVFKNKVSMEVVAIEKKGNAKFDDIKDLVSGARGRGVYDLGDPDYGIWTAGIAMGLINNIPTCKDLVETLERETTAIVGELAQTVGLKAKL</sequence>
<dbReference type="PANTHER" id="PTHR32332:SF20">
    <property type="entry name" value="2-NITROPROPANE DIOXYGENASE-LIKE PROTEIN"/>
    <property type="match status" value="1"/>
</dbReference>
<proteinExistence type="predicted"/>
<dbReference type="Proteomes" id="UP000298030">
    <property type="component" value="Unassembled WGS sequence"/>
</dbReference>
<keyword evidence="1" id="KW-0285">Flavoprotein</keyword>
<evidence type="ECO:0000313" key="4">
    <source>
        <dbReference type="EMBL" id="TEB39820.1"/>
    </source>
</evidence>
<evidence type="ECO:0000256" key="1">
    <source>
        <dbReference type="ARBA" id="ARBA00022630"/>
    </source>
</evidence>
<keyword evidence="2" id="KW-0288">FMN</keyword>
<organism evidence="4 5">
    <name type="scientific">Coprinellus micaceus</name>
    <name type="common">Glistening ink-cap mushroom</name>
    <name type="synonym">Coprinus micaceus</name>
    <dbReference type="NCBI Taxonomy" id="71717"/>
    <lineage>
        <taxon>Eukaryota</taxon>
        <taxon>Fungi</taxon>
        <taxon>Dikarya</taxon>
        <taxon>Basidiomycota</taxon>
        <taxon>Agaricomycotina</taxon>
        <taxon>Agaricomycetes</taxon>
        <taxon>Agaricomycetidae</taxon>
        <taxon>Agaricales</taxon>
        <taxon>Agaricineae</taxon>
        <taxon>Psathyrellaceae</taxon>
        <taxon>Coprinellus</taxon>
    </lineage>
</organism>
<gene>
    <name evidence="4" type="ORF">FA13DRAFT_1618978</name>
</gene>
<name>A0A4Y7U076_COPMI</name>
<protein>
    <submittedName>
        <fullName evidence="4">2-nitropropane dioxygenase</fullName>
    </submittedName>
</protein>
<dbReference type="PANTHER" id="PTHR32332">
    <property type="entry name" value="2-NITROPROPANE DIOXYGENASE"/>
    <property type="match status" value="1"/>
</dbReference>
<dbReference type="GO" id="GO:0018580">
    <property type="term" value="F:nitronate monooxygenase activity"/>
    <property type="evidence" value="ECO:0007669"/>
    <property type="project" value="InterPro"/>
</dbReference>
<dbReference type="SUPFAM" id="SSF51412">
    <property type="entry name" value="Inosine monophosphate dehydrogenase (IMPDH)"/>
    <property type="match status" value="1"/>
</dbReference>
<dbReference type="GO" id="GO:0051213">
    <property type="term" value="F:dioxygenase activity"/>
    <property type="evidence" value="ECO:0007669"/>
    <property type="project" value="UniProtKB-KW"/>
</dbReference>
<dbReference type="STRING" id="71717.A0A4Y7U076"/>
<dbReference type="Gene3D" id="3.20.20.70">
    <property type="entry name" value="Aldolase class I"/>
    <property type="match status" value="1"/>
</dbReference>
<evidence type="ECO:0000313" key="5">
    <source>
        <dbReference type="Proteomes" id="UP000298030"/>
    </source>
</evidence>
<dbReference type="InterPro" id="IPR004136">
    <property type="entry name" value="NMO"/>
</dbReference>
<dbReference type="Pfam" id="PF03060">
    <property type="entry name" value="NMO"/>
    <property type="match status" value="1"/>
</dbReference>
<dbReference type="AlphaFoldDB" id="A0A4Y7U076"/>
<evidence type="ECO:0000256" key="2">
    <source>
        <dbReference type="ARBA" id="ARBA00022643"/>
    </source>
</evidence>
<dbReference type="InterPro" id="IPR013785">
    <property type="entry name" value="Aldolase_TIM"/>
</dbReference>
<keyword evidence="3" id="KW-0560">Oxidoreductase</keyword>
<dbReference type="OrthoDB" id="412383at2759"/>
<comment type="caution">
    <text evidence="4">The sequence shown here is derived from an EMBL/GenBank/DDBJ whole genome shotgun (WGS) entry which is preliminary data.</text>
</comment>
<keyword evidence="4" id="KW-0223">Dioxygenase</keyword>
<dbReference type="CDD" id="cd04730">
    <property type="entry name" value="NPD_like"/>
    <property type="match status" value="1"/>
</dbReference>
<evidence type="ECO:0000256" key="3">
    <source>
        <dbReference type="ARBA" id="ARBA00023002"/>
    </source>
</evidence>
<accession>A0A4Y7U076</accession>
<reference evidence="4 5" key="1">
    <citation type="journal article" date="2019" name="Nat. Ecol. Evol.">
        <title>Megaphylogeny resolves global patterns of mushroom evolution.</title>
        <authorList>
            <person name="Varga T."/>
            <person name="Krizsan K."/>
            <person name="Foldi C."/>
            <person name="Dima B."/>
            <person name="Sanchez-Garcia M."/>
            <person name="Sanchez-Ramirez S."/>
            <person name="Szollosi G.J."/>
            <person name="Szarkandi J.G."/>
            <person name="Papp V."/>
            <person name="Albert L."/>
            <person name="Andreopoulos W."/>
            <person name="Angelini C."/>
            <person name="Antonin V."/>
            <person name="Barry K.W."/>
            <person name="Bougher N.L."/>
            <person name="Buchanan P."/>
            <person name="Buyck B."/>
            <person name="Bense V."/>
            <person name="Catcheside P."/>
            <person name="Chovatia M."/>
            <person name="Cooper J."/>
            <person name="Damon W."/>
            <person name="Desjardin D."/>
            <person name="Finy P."/>
            <person name="Geml J."/>
            <person name="Haridas S."/>
            <person name="Hughes K."/>
            <person name="Justo A."/>
            <person name="Karasinski D."/>
            <person name="Kautmanova I."/>
            <person name="Kiss B."/>
            <person name="Kocsube S."/>
            <person name="Kotiranta H."/>
            <person name="LaButti K.M."/>
            <person name="Lechner B.E."/>
            <person name="Liimatainen K."/>
            <person name="Lipzen A."/>
            <person name="Lukacs Z."/>
            <person name="Mihaltcheva S."/>
            <person name="Morgado L.N."/>
            <person name="Niskanen T."/>
            <person name="Noordeloos M.E."/>
            <person name="Ohm R.A."/>
            <person name="Ortiz-Santana B."/>
            <person name="Ovrebo C."/>
            <person name="Racz N."/>
            <person name="Riley R."/>
            <person name="Savchenko A."/>
            <person name="Shiryaev A."/>
            <person name="Soop K."/>
            <person name="Spirin V."/>
            <person name="Szebenyi C."/>
            <person name="Tomsovsky M."/>
            <person name="Tulloss R.E."/>
            <person name="Uehling J."/>
            <person name="Grigoriev I.V."/>
            <person name="Vagvolgyi C."/>
            <person name="Papp T."/>
            <person name="Martin F.M."/>
            <person name="Miettinen O."/>
            <person name="Hibbett D.S."/>
            <person name="Nagy L.G."/>
        </authorList>
    </citation>
    <scope>NUCLEOTIDE SEQUENCE [LARGE SCALE GENOMIC DNA]</scope>
    <source>
        <strain evidence="4 5">FP101781</strain>
    </source>
</reference>